<reference evidence="2" key="2">
    <citation type="submission" date="2022-01" db="EMBL/GenBank/DDBJ databases">
        <authorList>
            <person name="Yamashiro T."/>
            <person name="Shiraishi A."/>
            <person name="Satake H."/>
            <person name="Nakayama K."/>
        </authorList>
    </citation>
    <scope>NUCLEOTIDE SEQUENCE</scope>
</reference>
<evidence type="ECO:0000313" key="3">
    <source>
        <dbReference type="Proteomes" id="UP001151760"/>
    </source>
</evidence>
<feature type="compositionally biased region" description="Polar residues" evidence="1">
    <location>
        <begin position="1"/>
        <end position="19"/>
    </location>
</feature>
<accession>A0ABQ5E0S2</accession>
<keyword evidence="3" id="KW-1185">Reference proteome</keyword>
<dbReference type="Proteomes" id="UP001151760">
    <property type="component" value="Unassembled WGS sequence"/>
</dbReference>
<name>A0ABQ5E0S2_9ASTR</name>
<gene>
    <name evidence="2" type="ORF">Tco_0953757</name>
</gene>
<dbReference type="EMBL" id="BQNB010015866">
    <property type="protein sequence ID" value="GJT45042.1"/>
    <property type="molecule type" value="Genomic_DNA"/>
</dbReference>
<sequence>MVINNNPSRGKMSPRSTIWGQAKRSRMGDLCLSAPSATFTTMVRSPRGATSATGKRLMKTRTMTKPTSKDDLHGTDNTTHSANLNAKFKIGDEFFKILRNNTFNGVEKGNIDHMEKVLEISEWIKIPNVDHNQIRLNIFLISLSGHAKE</sequence>
<evidence type="ECO:0000256" key="1">
    <source>
        <dbReference type="SAM" id="MobiDB-lite"/>
    </source>
</evidence>
<proteinExistence type="predicted"/>
<evidence type="ECO:0000313" key="2">
    <source>
        <dbReference type="EMBL" id="GJT45042.1"/>
    </source>
</evidence>
<protein>
    <submittedName>
        <fullName evidence="2">Uncharacterized protein</fullName>
    </submittedName>
</protein>
<comment type="caution">
    <text evidence="2">The sequence shown here is derived from an EMBL/GenBank/DDBJ whole genome shotgun (WGS) entry which is preliminary data.</text>
</comment>
<reference evidence="2" key="1">
    <citation type="journal article" date="2022" name="Int. J. Mol. Sci.">
        <title>Draft Genome of Tanacetum Coccineum: Genomic Comparison of Closely Related Tanacetum-Family Plants.</title>
        <authorList>
            <person name="Yamashiro T."/>
            <person name="Shiraishi A."/>
            <person name="Nakayama K."/>
            <person name="Satake H."/>
        </authorList>
    </citation>
    <scope>NUCLEOTIDE SEQUENCE</scope>
</reference>
<feature type="region of interest" description="Disordered" evidence="1">
    <location>
        <begin position="1"/>
        <end position="20"/>
    </location>
</feature>
<organism evidence="2 3">
    <name type="scientific">Tanacetum coccineum</name>
    <dbReference type="NCBI Taxonomy" id="301880"/>
    <lineage>
        <taxon>Eukaryota</taxon>
        <taxon>Viridiplantae</taxon>
        <taxon>Streptophyta</taxon>
        <taxon>Embryophyta</taxon>
        <taxon>Tracheophyta</taxon>
        <taxon>Spermatophyta</taxon>
        <taxon>Magnoliopsida</taxon>
        <taxon>eudicotyledons</taxon>
        <taxon>Gunneridae</taxon>
        <taxon>Pentapetalae</taxon>
        <taxon>asterids</taxon>
        <taxon>campanulids</taxon>
        <taxon>Asterales</taxon>
        <taxon>Asteraceae</taxon>
        <taxon>Asteroideae</taxon>
        <taxon>Anthemideae</taxon>
        <taxon>Anthemidinae</taxon>
        <taxon>Tanacetum</taxon>
    </lineage>
</organism>